<name>A0ABP8H7Y6_9BACT</name>
<keyword evidence="1" id="KW-0732">Signal</keyword>
<sequence>MKKHISPYVRTFSTRLSSFVLLAACFGSLLLPVSARAQEEEPAKPRVSVQDAGLIGGLPVFDVYVDQTGGEPLELTISDEAGVVLYSTRIRSGSFSKRFQVEDLGVEDMKLVLRLNSRKSKEAQAYLISSRVSQVQDVVVSRL</sequence>
<evidence type="ECO:0000313" key="2">
    <source>
        <dbReference type="EMBL" id="GAA4335585.1"/>
    </source>
</evidence>
<keyword evidence="3" id="KW-1185">Reference proteome</keyword>
<accession>A0ABP8H7Y6</accession>
<evidence type="ECO:0000256" key="1">
    <source>
        <dbReference type="SAM" id="SignalP"/>
    </source>
</evidence>
<organism evidence="2 3">
    <name type="scientific">Flaviaesturariibacter amylovorans</name>
    <dbReference type="NCBI Taxonomy" id="1084520"/>
    <lineage>
        <taxon>Bacteria</taxon>
        <taxon>Pseudomonadati</taxon>
        <taxon>Bacteroidota</taxon>
        <taxon>Chitinophagia</taxon>
        <taxon>Chitinophagales</taxon>
        <taxon>Chitinophagaceae</taxon>
        <taxon>Flaviaestuariibacter</taxon>
    </lineage>
</organism>
<comment type="caution">
    <text evidence="2">The sequence shown here is derived from an EMBL/GenBank/DDBJ whole genome shotgun (WGS) entry which is preliminary data.</text>
</comment>
<protein>
    <submittedName>
        <fullName evidence="2">Uncharacterized protein</fullName>
    </submittedName>
</protein>
<reference evidence="3" key="1">
    <citation type="journal article" date="2019" name="Int. J. Syst. Evol. Microbiol.">
        <title>The Global Catalogue of Microorganisms (GCM) 10K type strain sequencing project: providing services to taxonomists for standard genome sequencing and annotation.</title>
        <authorList>
            <consortium name="The Broad Institute Genomics Platform"/>
            <consortium name="The Broad Institute Genome Sequencing Center for Infectious Disease"/>
            <person name="Wu L."/>
            <person name="Ma J."/>
        </authorList>
    </citation>
    <scope>NUCLEOTIDE SEQUENCE [LARGE SCALE GENOMIC DNA]</scope>
    <source>
        <strain evidence="3">JCM 17919</strain>
    </source>
</reference>
<dbReference type="EMBL" id="BAABGY010000008">
    <property type="protein sequence ID" value="GAA4335585.1"/>
    <property type="molecule type" value="Genomic_DNA"/>
</dbReference>
<evidence type="ECO:0000313" key="3">
    <source>
        <dbReference type="Proteomes" id="UP001501725"/>
    </source>
</evidence>
<proteinExistence type="predicted"/>
<feature type="signal peptide" evidence="1">
    <location>
        <begin position="1"/>
        <end position="37"/>
    </location>
</feature>
<feature type="chain" id="PRO_5047517303" evidence="1">
    <location>
        <begin position="38"/>
        <end position="143"/>
    </location>
</feature>
<gene>
    <name evidence="2" type="ORF">GCM10023184_30480</name>
</gene>
<dbReference type="RefSeq" id="WP_345256612.1">
    <property type="nucleotide sequence ID" value="NZ_BAABGY010000008.1"/>
</dbReference>
<dbReference type="Proteomes" id="UP001501725">
    <property type="component" value="Unassembled WGS sequence"/>
</dbReference>